<organism evidence="1 2">
    <name type="scientific">Halteria grandinella</name>
    <dbReference type="NCBI Taxonomy" id="5974"/>
    <lineage>
        <taxon>Eukaryota</taxon>
        <taxon>Sar</taxon>
        <taxon>Alveolata</taxon>
        <taxon>Ciliophora</taxon>
        <taxon>Intramacronucleata</taxon>
        <taxon>Spirotrichea</taxon>
        <taxon>Stichotrichia</taxon>
        <taxon>Sporadotrichida</taxon>
        <taxon>Halteriidae</taxon>
        <taxon>Halteria</taxon>
    </lineage>
</organism>
<dbReference type="AlphaFoldDB" id="A0A8J8TA30"/>
<gene>
    <name evidence="1" type="ORF">FGO68_gene12740</name>
</gene>
<comment type="caution">
    <text evidence="1">The sequence shown here is derived from an EMBL/GenBank/DDBJ whole genome shotgun (WGS) entry which is preliminary data.</text>
</comment>
<sequence length="127" mass="14831">MGKDRLIVLNREKSKLPYELPPNLVYWIKCETRFKEAALVRVRDKNPQQDRNQEVEGEVCMVPAITEDELHQFYRTRVTLIEKFNAKRESERGDAPQGIGACCTEKDLEMMNLSLQKIDKVMFQDPS</sequence>
<name>A0A8J8TA30_HALGN</name>
<evidence type="ECO:0000313" key="1">
    <source>
        <dbReference type="EMBL" id="TNV87859.1"/>
    </source>
</evidence>
<evidence type="ECO:0000313" key="2">
    <source>
        <dbReference type="Proteomes" id="UP000785679"/>
    </source>
</evidence>
<protein>
    <submittedName>
        <fullName evidence="1">Uncharacterized protein</fullName>
    </submittedName>
</protein>
<keyword evidence="2" id="KW-1185">Reference proteome</keyword>
<reference evidence="1" key="1">
    <citation type="submission" date="2019-06" db="EMBL/GenBank/DDBJ databases">
        <authorList>
            <person name="Zheng W."/>
        </authorList>
    </citation>
    <scope>NUCLEOTIDE SEQUENCE</scope>
    <source>
        <strain evidence="1">QDHG01</strain>
    </source>
</reference>
<dbReference type="Proteomes" id="UP000785679">
    <property type="component" value="Unassembled WGS sequence"/>
</dbReference>
<accession>A0A8J8TA30</accession>
<proteinExistence type="predicted"/>
<dbReference type="EMBL" id="RRYP01000185">
    <property type="protein sequence ID" value="TNV87859.1"/>
    <property type="molecule type" value="Genomic_DNA"/>
</dbReference>